<dbReference type="EMBL" id="GG663738">
    <property type="protein sequence ID" value="EEH57810.1"/>
    <property type="molecule type" value="Genomic_DNA"/>
</dbReference>
<dbReference type="InterPro" id="IPR002735">
    <property type="entry name" value="Transl_init_fac_IF2/IF5_dom"/>
</dbReference>
<evidence type="ECO:0000256" key="3">
    <source>
        <dbReference type="ARBA" id="ARBA00022741"/>
    </source>
</evidence>
<dbReference type="PANTHER" id="PTHR23001">
    <property type="entry name" value="EUKARYOTIC TRANSLATION INITIATION FACTOR"/>
    <property type="match status" value="1"/>
</dbReference>
<evidence type="ECO:0000259" key="7">
    <source>
        <dbReference type="SMART" id="SM00653"/>
    </source>
</evidence>
<dbReference type="GO" id="GO:0003743">
    <property type="term" value="F:translation initiation factor activity"/>
    <property type="evidence" value="ECO:0007669"/>
    <property type="project" value="UniProtKB-KW"/>
</dbReference>
<gene>
    <name evidence="8" type="ORF">MICPUCDRAFT_8501</name>
</gene>
<dbReference type="AlphaFoldDB" id="C1MR31"/>
<dbReference type="Pfam" id="PF01873">
    <property type="entry name" value="eIF-5_eIF-2B"/>
    <property type="match status" value="1"/>
</dbReference>
<proteinExistence type="inferred from homology"/>
<dbReference type="FunFam" id="2.20.25.350:FF:000001">
    <property type="entry name" value="Eukaryotic translation initiation factor 5"/>
    <property type="match status" value="1"/>
</dbReference>
<dbReference type="STRING" id="564608.C1MR31"/>
<keyword evidence="5" id="KW-0342">GTP-binding</keyword>
<keyword evidence="3" id="KW-0547">Nucleotide-binding</keyword>
<keyword evidence="9" id="KW-1185">Reference proteome</keyword>
<dbReference type="OMA" id="EFILCKS"/>
<feature type="non-terminal residue" evidence="8">
    <location>
        <position position="1"/>
    </location>
</feature>
<evidence type="ECO:0000313" key="8">
    <source>
        <dbReference type="EMBL" id="EEH57810.1"/>
    </source>
</evidence>
<dbReference type="Gene3D" id="2.20.25.350">
    <property type="match status" value="1"/>
</dbReference>
<dbReference type="GeneID" id="9683672"/>
<feature type="domain" description="Translation initiation factor IF2/IF5" evidence="7">
    <location>
        <begin position="6"/>
        <end position="120"/>
    </location>
</feature>
<name>C1MR31_MICPC</name>
<evidence type="ECO:0000256" key="1">
    <source>
        <dbReference type="ARBA" id="ARBA00010397"/>
    </source>
</evidence>
<comment type="similarity">
    <text evidence="1">Belongs to the eIF-2-beta/eIF-5 family.</text>
</comment>
<dbReference type="Proteomes" id="UP000001876">
    <property type="component" value="Unassembled WGS sequence"/>
</dbReference>
<evidence type="ECO:0000313" key="9">
    <source>
        <dbReference type="Proteomes" id="UP000001876"/>
    </source>
</evidence>
<organism evidence="9">
    <name type="scientific">Micromonas pusilla (strain CCMP1545)</name>
    <name type="common">Picoplanktonic green alga</name>
    <dbReference type="NCBI Taxonomy" id="564608"/>
    <lineage>
        <taxon>Eukaryota</taxon>
        <taxon>Viridiplantae</taxon>
        <taxon>Chlorophyta</taxon>
        <taxon>Mamiellophyceae</taxon>
        <taxon>Mamiellales</taxon>
        <taxon>Mamiellaceae</taxon>
        <taxon>Micromonas</taxon>
    </lineage>
</organism>
<dbReference type="KEGG" id="mpp:MICPUCDRAFT_8501"/>
<dbReference type="GO" id="GO:0005829">
    <property type="term" value="C:cytosol"/>
    <property type="evidence" value="ECO:0007669"/>
    <property type="project" value="TreeGrafter"/>
</dbReference>
<sequence>AAGDSFYRYKMPAIQSKIEGRGNGIKTNVVNMVDVAKALARPPAYTTKYFGCELGAQTNWNDKTGTAIVNGAHDAAKLADVLEGFIKRFVQCFSCGNPETVVNVSKRDTIHLKCKACGAVSDVDMRHKLTTFILKNPPE</sequence>
<dbReference type="SUPFAM" id="SSF100966">
    <property type="entry name" value="Translation initiation factor 2 beta, aIF2beta, N-terminal domain"/>
    <property type="match status" value="1"/>
</dbReference>
<evidence type="ECO:0000256" key="4">
    <source>
        <dbReference type="ARBA" id="ARBA00022917"/>
    </source>
</evidence>
<evidence type="ECO:0000256" key="5">
    <source>
        <dbReference type="ARBA" id="ARBA00023134"/>
    </source>
</evidence>
<dbReference type="InterPro" id="IPR016189">
    <property type="entry name" value="Transl_init_fac_IF2/IF5_N"/>
</dbReference>
<accession>C1MR31</accession>
<dbReference type="eggNOG" id="KOG2767">
    <property type="taxonomic scope" value="Eukaryota"/>
</dbReference>
<dbReference type="PANTHER" id="PTHR23001:SF7">
    <property type="entry name" value="EUKARYOTIC TRANSLATION INITIATION FACTOR 5"/>
    <property type="match status" value="1"/>
</dbReference>
<feature type="non-terminal residue" evidence="8">
    <location>
        <position position="139"/>
    </location>
</feature>
<dbReference type="GO" id="GO:0001732">
    <property type="term" value="P:formation of cytoplasmic translation initiation complex"/>
    <property type="evidence" value="ECO:0007669"/>
    <property type="project" value="TreeGrafter"/>
</dbReference>
<comment type="function">
    <text evidence="6">Catalyzes the hydrolysis of GTP bound to the 40S ribosomal initiation complex (40S.mRNA.Met-tRNA[F].eIF-2.GTP) with the subsequent joining of a 60S ribosomal subunit resulting in the release of eIF-2 and the guanine nucleotide. The subsequent joining of a 60S ribosomal subunit results in the formation of a functional 80S initiation complex (80S.mRNA.Met-tRNA[F]).</text>
</comment>
<dbReference type="GO" id="GO:0005092">
    <property type="term" value="F:GDP-dissociation inhibitor activity"/>
    <property type="evidence" value="ECO:0007669"/>
    <property type="project" value="TreeGrafter"/>
</dbReference>
<dbReference type="Gene3D" id="3.30.30.170">
    <property type="match status" value="1"/>
</dbReference>
<dbReference type="OrthoDB" id="10250831at2759"/>
<dbReference type="GO" id="GO:0071074">
    <property type="term" value="F:eukaryotic initiation factor eIF2 binding"/>
    <property type="evidence" value="ECO:0007669"/>
    <property type="project" value="TreeGrafter"/>
</dbReference>
<dbReference type="InterPro" id="IPR016190">
    <property type="entry name" value="Transl_init_fac_IF2/IF5_Zn-bd"/>
</dbReference>
<dbReference type="GO" id="GO:0005525">
    <property type="term" value="F:GTP binding"/>
    <property type="evidence" value="ECO:0007669"/>
    <property type="project" value="UniProtKB-KW"/>
</dbReference>
<dbReference type="SMART" id="SM00653">
    <property type="entry name" value="eIF2B_5"/>
    <property type="match status" value="1"/>
</dbReference>
<evidence type="ECO:0000256" key="6">
    <source>
        <dbReference type="ARBA" id="ARBA00025032"/>
    </source>
</evidence>
<protein>
    <submittedName>
        <fullName evidence="8">Predicted protein</fullName>
    </submittedName>
</protein>
<dbReference type="RefSeq" id="XP_003057859.1">
    <property type="nucleotide sequence ID" value="XM_003057813.1"/>
</dbReference>
<keyword evidence="4" id="KW-0648">Protein biosynthesis</keyword>
<dbReference type="InterPro" id="IPR045196">
    <property type="entry name" value="IF2/IF5"/>
</dbReference>
<dbReference type="SUPFAM" id="SSF75689">
    <property type="entry name" value="Zinc-binding domain of translation initiation factor 2 beta"/>
    <property type="match status" value="1"/>
</dbReference>
<dbReference type="FunFam" id="3.30.30.170:FF:000002">
    <property type="entry name" value="Eukaryotic translation initiation factor 5"/>
    <property type="match status" value="1"/>
</dbReference>
<reference evidence="8 9" key="1">
    <citation type="journal article" date="2009" name="Science">
        <title>Green evolution and dynamic adaptations revealed by genomes of the marine picoeukaryotes Micromonas.</title>
        <authorList>
            <person name="Worden A.Z."/>
            <person name="Lee J.H."/>
            <person name="Mock T."/>
            <person name="Rouze P."/>
            <person name="Simmons M.P."/>
            <person name="Aerts A.L."/>
            <person name="Allen A.E."/>
            <person name="Cuvelier M.L."/>
            <person name="Derelle E."/>
            <person name="Everett M.V."/>
            <person name="Foulon E."/>
            <person name="Grimwood J."/>
            <person name="Gundlach H."/>
            <person name="Henrissat B."/>
            <person name="Napoli C."/>
            <person name="McDonald S.M."/>
            <person name="Parker M.S."/>
            <person name="Rombauts S."/>
            <person name="Salamov A."/>
            <person name="Von Dassow P."/>
            <person name="Badger J.H."/>
            <person name="Coutinho P.M."/>
            <person name="Demir E."/>
            <person name="Dubchak I."/>
            <person name="Gentemann C."/>
            <person name="Eikrem W."/>
            <person name="Gready J.E."/>
            <person name="John U."/>
            <person name="Lanier W."/>
            <person name="Lindquist E.A."/>
            <person name="Lucas S."/>
            <person name="Mayer K.F."/>
            <person name="Moreau H."/>
            <person name="Not F."/>
            <person name="Otillar R."/>
            <person name="Panaud O."/>
            <person name="Pangilinan J."/>
            <person name="Paulsen I."/>
            <person name="Piegu B."/>
            <person name="Poliakov A."/>
            <person name="Robbens S."/>
            <person name="Schmutz J."/>
            <person name="Toulza E."/>
            <person name="Wyss T."/>
            <person name="Zelensky A."/>
            <person name="Zhou K."/>
            <person name="Armbrust E.V."/>
            <person name="Bhattacharya D."/>
            <person name="Goodenough U.W."/>
            <person name="Van de Peer Y."/>
            <person name="Grigoriev I.V."/>
        </authorList>
    </citation>
    <scope>NUCLEOTIDE SEQUENCE [LARGE SCALE GENOMIC DNA]</scope>
    <source>
        <strain evidence="8 9">CCMP1545</strain>
    </source>
</reference>
<keyword evidence="2" id="KW-0396">Initiation factor</keyword>
<evidence type="ECO:0000256" key="2">
    <source>
        <dbReference type="ARBA" id="ARBA00022540"/>
    </source>
</evidence>